<dbReference type="Proteomes" id="UP000065734">
    <property type="component" value="Chromosome I"/>
</dbReference>
<dbReference type="EMBL" id="AP014854">
    <property type="protein sequence ID" value="BAR98623.1"/>
    <property type="molecule type" value="Genomic_DNA"/>
</dbReference>
<evidence type="ECO:0000313" key="3">
    <source>
        <dbReference type="Proteomes" id="UP000065734"/>
    </source>
</evidence>
<keyword evidence="3" id="KW-1185">Reference proteome</keyword>
<proteinExistence type="predicted"/>
<dbReference type="OrthoDB" id="9812260at2"/>
<reference evidence="1" key="1">
    <citation type="journal article" date="2015" name="Genome Announc.">
        <title>Complete Genome Sequence of the Bacteriochlorophyll b-Producing Photosynthetic Bacterium Blastochloris viridis.</title>
        <authorList>
            <person name="Tsukatani Y."/>
            <person name="Hirose Y."/>
            <person name="Harada J."/>
            <person name="Misawa N."/>
            <person name="Mori K."/>
            <person name="Inoue K."/>
            <person name="Tamiaki H."/>
        </authorList>
    </citation>
    <scope>NUCLEOTIDE SEQUENCE [LARGE SCALE GENOMIC DNA]</scope>
    <source>
        <strain evidence="1">DSM 133</strain>
    </source>
</reference>
<accession>A0A0H5BP20</accession>
<dbReference type="STRING" id="1079.BVIR_298"/>
<dbReference type="KEGG" id="bvr:BVIR_298"/>
<protein>
    <submittedName>
        <fullName evidence="2">Uncharacterized protein</fullName>
    </submittedName>
</protein>
<evidence type="ECO:0000313" key="1">
    <source>
        <dbReference type="EMBL" id="BAR98623.1"/>
    </source>
</evidence>
<gene>
    <name evidence="1" type="ORF">BV133_1030</name>
    <name evidence="2" type="ORF">BVIRIDIS_30640</name>
</gene>
<reference evidence="2" key="2">
    <citation type="submission" date="2015-11" db="EMBL/GenBank/DDBJ databases">
        <authorList>
            <person name="Zhang Y."/>
            <person name="Guo Z."/>
        </authorList>
    </citation>
    <scope>NUCLEOTIDE SEQUENCE</scope>
    <source>
        <strain evidence="2">1</strain>
    </source>
</reference>
<reference evidence="3" key="3">
    <citation type="journal article" date="2016" name="Genome Announc.">
        <title>Revised genome sequence of the purple photosynthetic bacterium Blastochloris viridis.</title>
        <authorList>
            <person name="Liu L.N."/>
            <person name="Faulkner M."/>
            <person name="Liu X."/>
            <person name="Huang F."/>
            <person name="Darby A.C."/>
            <person name="Hall N."/>
        </authorList>
    </citation>
    <scope>NUCLEOTIDE SEQUENCE [LARGE SCALE GENOMIC DNA]</scope>
    <source>
        <strain evidence="3">ATCC 19567 / DSM 133 / F</strain>
    </source>
</reference>
<organism evidence="2 3">
    <name type="scientific">Blastochloris viridis</name>
    <name type="common">Rhodopseudomonas viridis</name>
    <dbReference type="NCBI Taxonomy" id="1079"/>
    <lineage>
        <taxon>Bacteria</taxon>
        <taxon>Pseudomonadati</taxon>
        <taxon>Pseudomonadota</taxon>
        <taxon>Alphaproteobacteria</taxon>
        <taxon>Hyphomicrobiales</taxon>
        <taxon>Blastochloridaceae</taxon>
        <taxon>Blastochloris</taxon>
    </lineage>
</organism>
<evidence type="ECO:0000313" key="2">
    <source>
        <dbReference type="EMBL" id="CUU44035.1"/>
    </source>
</evidence>
<dbReference type="RefSeq" id="WP_055036129.1">
    <property type="nucleotide sequence ID" value="NZ_AP014854.2"/>
</dbReference>
<dbReference type="EMBL" id="LN907867">
    <property type="protein sequence ID" value="CUU44035.1"/>
    <property type="molecule type" value="Genomic_DNA"/>
</dbReference>
<name>A0A0H5BP20_BLAVI</name>
<sequence>MYCEAHDTEISARAGAKEIGELVALFNAAANGARPSLTALGPEQLLAYSDDLAILRPVGDDFIYSHYGANVAKIAGTDRKGQRTSELEGEVAAFFLGCYRRAVDSGRPLHTLHCSLDQDDSHLWERLLLPVLDDEGNDVVVVFNRSQEAHFAADLADTPARVHLGNRSGKLYDVPQVGLVRC</sequence>
<dbReference type="AlphaFoldDB" id="A0A0H5BP20"/>